<name>A0ABW4K2R9_9HYPH</name>
<organism evidence="2 3">
    <name type="scientific">Methylopila henanensis</name>
    <dbReference type="NCBI Taxonomy" id="873516"/>
    <lineage>
        <taxon>Bacteria</taxon>
        <taxon>Pseudomonadati</taxon>
        <taxon>Pseudomonadota</taxon>
        <taxon>Alphaproteobacteria</taxon>
        <taxon>Hyphomicrobiales</taxon>
        <taxon>Methylopilaceae</taxon>
        <taxon>Methylopila</taxon>
    </lineage>
</organism>
<comment type="caution">
    <text evidence="2">The sequence shown here is derived from an EMBL/GenBank/DDBJ whole genome shotgun (WGS) entry which is preliminary data.</text>
</comment>
<dbReference type="RefSeq" id="WP_378796393.1">
    <property type="nucleotide sequence ID" value="NZ_JBHUER010000001.1"/>
</dbReference>
<dbReference type="EMBL" id="JBHUER010000001">
    <property type="protein sequence ID" value="MFD1701718.1"/>
    <property type="molecule type" value="Genomic_DNA"/>
</dbReference>
<evidence type="ECO:0000256" key="1">
    <source>
        <dbReference type="SAM" id="MobiDB-lite"/>
    </source>
</evidence>
<sequence>MFKKPAGAANAATEPFRAPSLDEVSPEYAALHERRLDLDEKKRSLDLERSEIMFALDNEPPKPEPTSRVAALLGDEITGVPTSGKRARLTEIGREIADVDAALRILDERISAARGGASKTLCDQVRPMIKDRLETFVAHLAAAVSAAREVERAYDELDRSGAAWVGRIAPMRAAWLAETRGPQFAQQAFAAGLIAEVPEALK</sequence>
<accession>A0ABW4K2R9</accession>
<proteinExistence type="predicted"/>
<evidence type="ECO:0000313" key="3">
    <source>
        <dbReference type="Proteomes" id="UP001597308"/>
    </source>
</evidence>
<reference evidence="3" key="1">
    <citation type="journal article" date="2019" name="Int. J. Syst. Evol. Microbiol.">
        <title>The Global Catalogue of Microorganisms (GCM) 10K type strain sequencing project: providing services to taxonomists for standard genome sequencing and annotation.</title>
        <authorList>
            <consortium name="The Broad Institute Genomics Platform"/>
            <consortium name="The Broad Institute Genome Sequencing Center for Infectious Disease"/>
            <person name="Wu L."/>
            <person name="Ma J."/>
        </authorList>
    </citation>
    <scope>NUCLEOTIDE SEQUENCE [LARGE SCALE GENOMIC DNA]</scope>
    <source>
        <strain evidence="3">KCTC 23707</strain>
    </source>
</reference>
<gene>
    <name evidence="2" type="ORF">ACFSCV_01755</name>
</gene>
<evidence type="ECO:0000313" key="2">
    <source>
        <dbReference type="EMBL" id="MFD1701718.1"/>
    </source>
</evidence>
<protein>
    <submittedName>
        <fullName evidence="2">Uncharacterized protein</fullName>
    </submittedName>
</protein>
<feature type="region of interest" description="Disordered" evidence="1">
    <location>
        <begin position="1"/>
        <end position="20"/>
    </location>
</feature>
<keyword evidence="3" id="KW-1185">Reference proteome</keyword>
<dbReference type="Proteomes" id="UP001597308">
    <property type="component" value="Unassembled WGS sequence"/>
</dbReference>